<keyword evidence="4" id="KW-1185">Reference proteome</keyword>
<name>D1A3I2_THECD</name>
<sequence length="221" mass="22346">MSSAARSAVITGVLAAPLIVAAAPISYADPGGHGSAYGLTADGLVNLPATPSVSSSGNGPTRQSVTRLPDNPLVDASALETSARGRHGHARVSDLEVAKALLRAETVSARCHAGKGSSYLGNARIAGRPLAVSPPPNSTLRVPIKGVGDASLILNRQERTANGGVTVTAMQLNLPGVHGKGQQLNVASVTCEPKPAKPQPKPAKPEAPKPTPVPRDLPVTG</sequence>
<dbReference type="KEGG" id="tcu:Tcur_0510"/>
<evidence type="ECO:0000256" key="2">
    <source>
        <dbReference type="SAM" id="SignalP"/>
    </source>
</evidence>
<evidence type="ECO:0000313" key="4">
    <source>
        <dbReference type="Proteomes" id="UP000001918"/>
    </source>
</evidence>
<proteinExistence type="predicted"/>
<dbReference type="RefSeq" id="WP_012850891.1">
    <property type="nucleotide sequence ID" value="NC_013510.1"/>
</dbReference>
<reference evidence="3 4" key="1">
    <citation type="journal article" date="2011" name="Stand. Genomic Sci.">
        <title>Complete genome sequence of Thermomonospora curvata type strain (B9).</title>
        <authorList>
            <person name="Chertkov O."/>
            <person name="Sikorski J."/>
            <person name="Nolan M."/>
            <person name="Lapidus A."/>
            <person name="Lucas S."/>
            <person name="Del Rio T.G."/>
            <person name="Tice H."/>
            <person name="Cheng J.F."/>
            <person name="Goodwin L."/>
            <person name="Pitluck S."/>
            <person name="Liolios K."/>
            <person name="Ivanova N."/>
            <person name="Mavromatis K."/>
            <person name="Mikhailova N."/>
            <person name="Ovchinnikova G."/>
            <person name="Pati A."/>
            <person name="Chen A."/>
            <person name="Palaniappan K."/>
            <person name="Djao O.D."/>
            <person name="Land M."/>
            <person name="Hauser L."/>
            <person name="Chang Y.J."/>
            <person name="Jeffries C.D."/>
            <person name="Brettin T."/>
            <person name="Han C."/>
            <person name="Detter J.C."/>
            <person name="Rohde M."/>
            <person name="Goker M."/>
            <person name="Woyke T."/>
            <person name="Bristow J."/>
            <person name="Eisen J.A."/>
            <person name="Markowitz V."/>
            <person name="Hugenholtz P."/>
            <person name="Klenk H.P."/>
            <person name="Kyrpides N.C."/>
        </authorList>
    </citation>
    <scope>NUCLEOTIDE SEQUENCE [LARGE SCALE GENOMIC DNA]</scope>
    <source>
        <strain evidence="4">ATCC 19995 / DSM 43183 / JCM 3096 / KCTC 9072 / NBRC 15933 / NCIMB 10081 / Henssen B9</strain>
    </source>
</reference>
<evidence type="ECO:0000313" key="3">
    <source>
        <dbReference type="EMBL" id="ACY96107.1"/>
    </source>
</evidence>
<feature type="chain" id="PRO_5039262391" evidence="2">
    <location>
        <begin position="29"/>
        <end position="221"/>
    </location>
</feature>
<evidence type="ECO:0000256" key="1">
    <source>
        <dbReference type="SAM" id="MobiDB-lite"/>
    </source>
</evidence>
<feature type="signal peptide" evidence="2">
    <location>
        <begin position="1"/>
        <end position="28"/>
    </location>
</feature>
<accession>D1A3I2</accession>
<dbReference type="EMBL" id="CP001738">
    <property type="protein sequence ID" value="ACY96107.1"/>
    <property type="molecule type" value="Genomic_DNA"/>
</dbReference>
<keyword evidence="2" id="KW-0732">Signal</keyword>
<dbReference type="Proteomes" id="UP000001918">
    <property type="component" value="Chromosome"/>
</dbReference>
<feature type="compositionally biased region" description="Polar residues" evidence="1">
    <location>
        <begin position="50"/>
        <end position="66"/>
    </location>
</feature>
<dbReference type="HOGENOM" id="CLU_1097898_0_0_11"/>
<dbReference type="AlphaFoldDB" id="D1A3I2"/>
<dbReference type="NCBIfam" id="NF040603">
    <property type="entry name" value="choice_anch_P"/>
    <property type="match status" value="1"/>
</dbReference>
<dbReference type="eggNOG" id="ENOG50344R6">
    <property type="taxonomic scope" value="Bacteria"/>
</dbReference>
<gene>
    <name evidence="3" type="ordered locus">Tcur_0510</name>
</gene>
<feature type="region of interest" description="Disordered" evidence="1">
    <location>
        <begin position="50"/>
        <end position="69"/>
    </location>
</feature>
<organism evidence="3 4">
    <name type="scientific">Thermomonospora curvata (strain ATCC 19995 / DSM 43183 / JCM 3096 / KCTC 9072 / NBRC 15933 / NCIMB 10081 / Henssen B9)</name>
    <dbReference type="NCBI Taxonomy" id="471852"/>
    <lineage>
        <taxon>Bacteria</taxon>
        <taxon>Bacillati</taxon>
        <taxon>Actinomycetota</taxon>
        <taxon>Actinomycetes</taxon>
        <taxon>Streptosporangiales</taxon>
        <taxon>Thermomonosporaceae</taxon>
        <taxon>Thermomonospora</taxon>
    </lineage>
</organism>
<feature type="region of interest" description="Disordered" evidence="1">
    <location>
        <begin position="190"/>
        <end position="221"/>
    </location>
</feature>
<protein>
    <submittedName>
        <fullName evidence="3">Uncharacterized protein</fullName>
    </submittedName>
</protein>